<dbReference type="PROSITE" id="PS50923">
    <property type="entry name" value="SUSHI"/>
    <property type="match status" value="1"/>
</dbReference>
<evidence type="ECO:0000256" key="3">
    <source>
        <dbReference type="SAM" id="MobiDB-lite"/>
    </source>
</evidence>
<accession>A0AAW0T8D1</accession>
<evidence type="ECO:0000313" key="8">
    <source>
        <dbReference type="Proteomes" id="UP001487740"/>
    </source>
</evidence>
<evidence type="ECO:0000256" key="1">
    <source>
        <dbReference type="ARBA" id="ARBA00023157"/>
    </source>
</evidence>
<sequence>MVLEVYLWVGLAALFLPLLTPSVAGECIRLEQDTILLNDLKDMKDRLCYRCYEVSAPKQLQVQLHRMRLKGLSSIMIYIDGSANHVLVDCGDCQGESACQECEEVARGTMFELYLRQDTNLELEESQNACEYIASFNITLDVISDGPEVKPPLSCDKGFLATFPQAGDSCLINTTAVGTEMRCLVPTCAEGILSSDALVERIEHKFKASSSPETCVWRLNTEQHKQLTLSLSKDIRPHLMVFEESLTNPRWDVQWCSGHSDNYKLDTVSDTVFVVYHNTDGPTKKGSLAITLQAACLIPPSLENGDVAFERLESGMVALYSCNHGYTIIGPSKLRCKDGVWSDPPVCLHDKDKLMSDAPMDSVESVDSANVTDLAPENDTNLTTNDNTEQEMKLDTVVKDEGDVMMDFNDEGETEVEKDGEEYTTSEPDVEDEEVEMKAYPTFGFDLDDEYPSNDTLDTTQQPSFNTTEEPGGIFTGLLNLNLEEDMYTIIIAGAGLAGLLLLIIIITVVVYRKRYPMSGLGRRFDTFQNPIYEKAVVRVPLQVEEPPPEEKKASDAEEISNCTMLEP</sequence>
<dbReference type="CDD" id="cd00033">
    <property type="entry name" value="CCP"/>
    <property type="match status" value="1"/>
</dbReference>
<gene>
    <name evidence="7" type="ORF">O3P69_015977</name>
</gene>
<feature type="chain" id="PRO_5044716980" description="Sushi domain-containing protein" evidence="5">
    <location>
        <begin position="26"/>
        <end position="568"/>
    </location>
</feature>
<dbReference type="Gene3D" id="2.10.70.10">
    <property type="entry name" value="Complement Module, domain 1"/>
    <property type="match status" value="1"/>
</dbReference>
<keyword evidence="2" id="KW-0768">Sushi</keyword>
<comment type="caution">
    <text evidence="7">The sequence shown here is derived from an EMBL/GenBank/DDBJ whole genome shotgun (WGS) entry which is preliminary data.</text>
</comment>
<dbReference type="AlphaFoldDB" id="A0AAW0T8D1"/>
<comment type="caution">
    <text evidence="2">Lacks conserved residue(s) required for the propagation of feature annotation.</text>
</comment>
<dbReference type="Pfam" id="PF00084">
    <property type="entry name" value="Sushi"/>
    <property type="match status" value="1"/>
</dbReference>
<feature type="signal peptide" evidence="5">
    <location>
        <begin position="1"/>
        <end position="25"/>
    </location>
</feature>
<feature type="domain" description="Sushi" evidence="6">
    <location>
        <begin position="294"/>
        <end position="349"/>
    </location>
</feature>
<organism evidence="7 8">
    <name type="scientific">Scylla paramamosain</name>
    <name type="common">Mud crab</name>
    <dbReference type="NCBI Taxonomy" id="85552"/>
    <lineage>
        <taxon>Eukaryota</taxon>
        <taxon>Metazoa</taxon>
        <taxon>Ecdysozoa</taxon>
        <taxon>Arthropoda</taxon>
        <taxon>Crustacea</taxon>
        <taxon>Multicrustacea</taxon>
        <taxon>Malacostraca</taxon>
        <taxon>Eumalacostraca</taxon>
        <taxon>Eucarida</taxon>
        <taxon>Decapoda</taxon>
        <taxon>Pleocyemata</taxon>
        <taxon>Brachyura</taxon>
        <taxon>Eubrachyura</taxon>
        <taxon>Portunoidea</taxon>
        <taxon>Portunidae</taxon>
        <taxon>Portuninae</taxon>
        <taxon>Scylla</taxon>
    </lineage>
</organism>
<keyword evidence="4" id="KW-0812">Transmembrane</keyword>
<feature type="transmembrane region" description="Helical" evidence="4">
    <location>
        <begin position="487"/>
        <end position="512"/>
    </location>
</feature>
<protein>
    <recommendedName>
        <fullName evidence="6">Sushi domain-containing protein</fullName>
    </recommendedName>
</protein>
<proteinExistence type="predicted"/>
<dbReference type="SMART" id="SM00032">
    <property type="entry name" value="CCP"/>
    <property type="match status" value="1"/>
</dbReference>
<keyword evidence="4" id="KW-0472">Membrane</keyword>
<dbReference type="EMBL" id="JARAKH010000036">
    <property type="protein sequence ID" value="KAK8383903.1"/>
    <property type="molecule type" value="Genomic_DNA"/>
</dbReference>
<dbReference type="InterPro" id="IPR000436">
    <property type="entry name" value="Sushi_SCR_CCP_dom"/>
</dbReference>
<evidence type="ECO:0000256" key="2">
    <source>
        <dbReference type="PROSITE-ProRule" id="PRU00302"/>
    </source>
</evidence>
<evidence type="ECO:0000313" key="7">
    <source>
        <dbReference type="EMBL" id="KAK8383899.1"/>
    </source>
</evidence>
<keyword evidence="5" id="KW-0732">Signal</keyword>
<dbReference type="EMBL" id="JARAKH010000036">
    <property type="protein sequence ID" value="KAK8383902.1"/>
    <property type="molecule type" value="Genomic_DNA"/>
</dbReference>
<dbReference type="Proteomes" id="UP001487740">
    <property type="component" value="Unassembled WGS sequence"/>
</dbReference>
<feature type="region of interest" description="Disordered" evidence="3">
    <location>
        <begin position="545"/>
        <end position="568"/>
    </location>
</feature>
<feature type="region of interest" description="Disordered" evidence="3">
    <location>
        <begin position="411"/>
        <end position="433"/>
    </location>
</feature>
<dbReference type="SUPFAM" id="SSF57535">
    <property type="entry name" value="Complement control module/SCR domain"/>
    <property type="match status" value="1"/>
</dbReference>
<dbReference type="InterPro" id="IPR035976">
    <property type="entry name" value="Sushi/SCR/CCP_sf"/>
</dbReference>
<dbReference type="EMBL" id="JARAKH010000036">
    <property type="protein sequence ID" value="KAK8383900.1"/>
    <property type="molecule type" value="Genomic_DNA"/>
</dbReference>
<keyword evidence="8" id="KW-1185">Reference proteome</keyword>
<keyword evidence="1" id="KW-1015">Disulfide bond</keyword>
<keyword evidence="4" id="KW-1133">Transmembrane helix</keyword>
<reference evidence="7 8" key="1">
    <citation type="submission" date="2023-03" db="EMBL/GenBank/DDBJ databases">
        <title>High-quality genome of Scylla paramamosain provides insights in environmental adaptation.</title>
        <authorList>
            <person name="Zhang L."/>
        </authorList>
    </citation>
    <scope>NUCLEOTIDE SEQUENCE [LARGE SCALE GENOMIC DNA]</scope>
    <source>
        <strain evidence="7">LZ_2023a</strain>
        <tissue evidence="7">Muscle</tissue>
    </source>
</reference>
<evidence type="ECO:0000256" key="4">
    <source>
        <dbReference type="SAM" id="Phobius"/>
    </source>
</evidence>
<evidence type="ECO:0000256" key="5">
    <source>
        <dbReference type="SAM" id="SignalP"/>
    </source>
</evidence>
<dbReference type="EMBL" id="JARAKH010000036">
    <property type="protein sequence ID" value="KAK8383899.1"/>
    <property type="molecule type" value="Genomic_DNA"/>
</dbReference>
<evidence type="ECO:0000259" key="6">
    <source>
        <dbReference type="PROSITE" id="PS50923"/>
    </source>
</evidence>
<dbReference type="EMBL" id="JARAKH010000036">
    <property type="protein sequence ID" value="KAK8383901.1"/>
    <property type="molecule type" value="Genomic_DNA"/>
</dbReference>
<name>A0AAW0T8D1_SCYPA</name>